<dbReference type="SUPFAM" id="SSF54506">
    <property type="entry name" value="Diaminopimelate epimerase-like"/>
    <property type="match status" value="2"/>
</dbReference>
<keyword evidence="4" id="KW-1185">Reference proteome</keyword>
<evidence type="ECO:0000256" key="2">
    <source>
        <dbReference type="ARBA" id="ARBA00023235"/>
    </source>
</evidence>
<dbReference type="HOGENOM" id="CLU_026443_2_1_6"/>
<dbReference type="KEGG" id="acx:Achr_2810"/>
<evidence type="ECO:0000313" key="4">
    <source>
        <dbReference type="Proteomes" id="UP000068210"/>
    </source>
</evidence>
<dbReference type="PANTHER" id="PTHR43709:SF3">
    <property type="entry name" value="ISOMERASE YBHH-RELATED"/>
    <property type="match status" value="1"/>
</dbReference>
<accession>A0A0C4WNX6</accession>
<reference evidence="3 4" key="1">
    <citation type="journal article" date="2015" name="PLoS ONE">
        <title>Azotobacter Genomes: The Genome of Azotobacter chroococcum NCIMB 8003 (ATCC 4412).</title>
        <authorList>
            <person name="Robson R.L."/>
            <person name="Jones R."/>
            <person name="Robson R.M."/>
            <person name="Schwartz A."/>
            <person name="Richardson T.H."/>
        </authorList>
    </citation>
    <scope>NUCLEOTIDE SEQUENCE [LARGE SCALE GENOMIC DNA]</scope>
    <source>
        <strain evidence="3 4">NCIMB 8003</strain>
    </source>
</reference>
<dbReference type="STRING" id="1328314.Achr_2810"/>
<evidence type="ECO:0000313" key="3">
    <source>
        <dbReference type="EMBL" id="AJE19787.1"/>
    </source>
</evidence>
<name>A0A0C4WNX6_9GAMM</name>
<dbReference type="Proteomes" id="UP000068210">
    <property type="component" value="Chromosome"/>
</dbReference>
<dbReference type="EMBL" id="CP010415">
    <property type="protein sequence ID" value="AJE19787.1"/>
    <property type="molecule type" value="Genomic_DNA"/>
</dbReference>
<dbReference type="InterPro" id="IPR047687">
    <property type="entry name" value="OMA_tautomer-like"/>
</dbReference>
<sequence length="371" mass="39567">MTEIDKQELVIMQRIPCVLMRGGTSKGPVFLASDLPGSTLERDELLLAIMGSGHELEIDGIGGGSPQTSKVAIVSPSAHPDADVDYLFVQVMVSQRRVDTAPNCGNMLCAVGPFAIEQGLVPVSGAVTRVRIRNLNTNTFVDSEVQTPDGKVRYEGDTAIDGVPGTAAPIKLTFLDAAGSKTGKLFPTGQVLDWFDDIPVTCIDMAMPMLIVEASRLGKRGDESPAELDADQDFLRRLEALRLRAGMAMGLGDVSDKVIPKPVLVSTPRAGGTLQVRYFMPSNCHRSLAITGSIGLATACVSEGSVISRMFGERLPRDLEQVRLEHPSGAIEVALARTGADGKTIRAAVIRTARRLFSGEVYVPAVQRLAG</sequence>
<comment type="similarity">
    <text evidence="1">Belongs to the PrpF family.</text>
</comment>
<dbReference type="AlphaFoldDB" id="A0A0C4WNX6"/>
<evidence type="ECO:0000256" key="1">
    <source>
        <dbReference type="ARBA" id="ARBA00007673"/>
    </source>
</evidence>
<dbReference type="NCBIfam" id="NF033377">
    <property type="entry name" value="OMA_tautomer"/>
    <property type="match status" value="1"/>
</dbReference>
<protein>
    <submittedName>
        <fullName evidence="3">Proline racemase family protein</fullName>
    </submittedName>
</protein>
<organism evidence="3 4">
    <name type="scientific">Azotobacter chroococcum NCIMB 8003</name>
    <dbReference type="NCBI Taxonomy" id="1328314"/>
    <lineage>
        <taxon>Bacteria</taxon>
        <taxon>Pseudomonadati</taxon>
        <taxon>Pseudomonadota</taxon>
        <taxon>Gammaproteobacteria</taxon>
        <taxon>Pseudomonadales</taxon>
        <taxon>Pseudomonadaceae</taxon>
        <taxon>Azotobacter</taxon>
    </lineage>
</organism>
<dbReference type="PANTHER" id="PTHR43709">
    <property type="entry name" value="ACONITATE ISOMERASE-RELATED"/>
    <property type="match status" value="1"/>
</dbReference>
<keyword evidence="2" id="KW-0413">Isomerase</keyword>
<dbReference type="GO" id="GO:0016853">
    <property type="term" value="F:isomerase activity"/>
    <property type="evidence" value="ECO:0007669"/>
    <property type="project" value="UniProtKB-KW"/>
</dbReference>
<gene>
    <name evidence="3" type="ORF">Achr_2810</name>
</gene>
<dbReference type="InterPro" id="IPR007400">
    <property type="entry name" value="PrpF-like"/>
</dbReference>
<dbReference type="Gene3D" id="3.10.310.10">
    <property type="entry name" value="Diaminopimelate Epimerase, Chain A, domain 1"/>
    <property type="match status" value="2"/>
</dbReference>
<dbReference type="Pfam" id="PF04303">
    <property type="entry name" value="PrpF"/>
    <property type="match status" value="1"/>
</dbReference>
<proteinExistence type="inferred from homology"/>